<dbReference type="Proteomes" id="UP000441354">
    <property type="component" value="Unassembled WGS sequence"/>
</dbReference>
<keyword evidence="1" id="KW-1133">Transmembrane helix</keyword>
<name>A0A7V7RJT7_9BACI</name>
<comment type="caution">
    <text evidence="2">The sequence shown here is derived from an EMBL/GenBank/DDBJ whole genome shotgun (WGS) entry which is preliminary data.</text>
</comment>
<proteinExistence type="predicted"/>
<evidence type="ECO:0000256" key="1">
    <source>
        <dbReference type="SAM" id="Phobius"/>
    </source>
</evidence>
<protein>
    <submittedName>
        <fullName evidence="2">Uncharacterized protein</fullName>
    </submittedName>
</protein>
<dbReference type="AlphaFoldDB" id="A0A7V7RJT7"/>
<dbReference type="OrthoDB" id="2939431at2"/>
<dbReference type="EMBL" id="WBOT01000005">
    <property type="protein sequence ID" value="KAB2331316.1"/>
    <property type="molecule type" value="Genomic_DNA"/>
</dbReference>
<feature type="transmembrane region" description="Helical" evidence="1">
    <location>
        <begin position="6"/>
        <end position="24"/>
    </location>
</feature>
<feature type="transmembrane region" description="Helical" evidence="1">
    <location>
        <begin position="36"/>
        <end position="52"/>
    </location>
</feature>
<keyword evidence="1" id="KW-0472">Membrane</keyword>
<accession>A0A7V7RJT7</accession>
<evidence type="ECO:0000313" key="3">
    <source>
        <dbReference type="Proteomes" id="UP000441354"/>
    </source>
</evidence>
<gene>
    <name evidence="2" type="ORF">F7732_15810</name>
</gene>
<dbReference type="RefSeq" id="WP_151574977.1">
    <property type="nucleotide sequence ID" value="NZ_WBOT01000005.1"/>
</dbReference>
<sequence length="101" mass="11579">MDLFAMFLIWGIPVLLVWSFILSIRHMLREPKGEQFLGRTLTFIGSIISYTIHSLAAWFGIICIIFGITGFTVGGFIIPILFILFGGFLVRNYFPRFNMPE</sequence>
<keyword evidence="1" id="KW-0812">Transmembrane</keyword>
<organism evidence="2 3">
    <name type="scientific">Bacillus mesophilum</name>
    <dbReference type="NCBI Taxonomy" id="1071718"/>
    <lineage>
        <taxon>Bacteria</taxon>
        <taxon>Bacillati</taxon>
        <taxon>Bacillota</taxon>
        <taxon>Bacilli</taxon>
        <taxon>Bacillales</taxon>
        <taxon>Bacillaceae</taxon>
        <taxon>Bacillus</taxon>
    </lineage>
</organism>
<keyword evidence="3" id="KW-1185">Reference proteome</keyword>
<reference evidence="2 3" key="1">
    <citation type="journal article" date="2014" name="Arch. Microbiol.">
        <title>Bacillus mesophilum sp. nov., strain IITR-54T, a novel 4-chlorobiphenyl dechlorinating bacterium.</title>
        <authorList>
            <person name="Manickam N."/>
            <person name="Singh N.K."/>
            <person name="Bajaj A."/>
            <person name="Kumar R.M."/>
            <person name="Kaur G."/>
            <person name="Kaur N."/>
            <person name="Bala M."/>
            <person name="Kumar A."/>
            <person name="Mayilraj S."/>
        </authorList>
    </citation>
    <scope>NUCLEOTIDE SEQUENCE [LARGE SCALE GENOMIC DNA]</scope>
    <source>
        <strain evidence="2 3">IITR-54</strain>
    </source>
</reference>
<feature type="transmembrane region" description="Helical" evidence="1">
    <location>
        <begin position="58"/>
        <end position="90"/>
    </location>
</feature>
<evidence type="ECO:0000313" key="2">
    <source>
        <dbReference type="EMBL" id="KAB2331316.1"/>
    </source>
</evidence>